<protein>
    <recommendedName>
        <fullName evidence="4">Lipoprotein</fullName>
    </recommendedName>
</protein>
<dbReference type="PROSITE" id="PS51257">
    <property type="entry name" value="PROKAR_LIPOPROTEIN"/>
    <property type="match status" value="1"/>
</dbReference>
<dbReference type="Proteomes" id="UP000298125">
    <property type="component" value="Unassembled WGS sequence"/>
</dbReference>
<keyword evidence="3" id="KW-1185">Reference proteome</keyword>
<dbReference type="RefSeq" id="WP_135580789.1">
    <property type="nucleotide sequence ID" value="NZ_RQGA01000015.1"/>
</dbReference>
<proteinExistence type="predicted"/>
<evidence type="ECO:0000313" key="3">
    <source>
        <dbReference type="Proteomes" id="UP000298125"/>
    </source>
</evidence>
<feature type="chain" id="PRO_5020913684" description="Lipoprotein" evidence="1">
    <location>
        <begin position="23"/>
        <end position="239"/>
    </location>
</feature>
<organism evidence="2 3">
    <name type="scientific">Leptospira perdikensis</name>
    <dbReference type="NCBI Taxonomy" id="2484948"/>
    <lineage>
        <taxon>Bacteria</taxon>
        <taxon>Pseudomonadati</taxon>
        <taxon>Spirochaetota</taxon>
        <taxon>Spirochaetia</taxon>
        <taxon>Leptospirales</taxon>
        <taxon>Leptospiraceae</taxon>
        <taxon>Leptospira</taxon>
    </lineage>
</organism>
<dbReference type="AlphaFoldDB" id="A0A4R9JCP7"/>
<evidence type="ECO:0000256" key="1">
    <source>
        <dbReference type="SAM" id="SignalP"/>
    </source>
</evidence>
<dbReference type="OrthoDB" id="344396at2"/>
<name>A0A4R9JCP7_9LEPT</name>
<keyword evidence="1" id="KW-0732">Signal</keyword>
<accession>A0A4R9JCP7</accession>
<sequence>MKTFLTTMVLLLFLFSCRTSMLKCSEENQCQNNKGRYIATGEFKDIYEGNTKVSPFFNFWVERILPFGHGKMIYIQEKPGYLRNESPIHSYEGGWDWTQLTPSVDYISVYHGIGKKTLTDGTVIDTEWSFGDHKFGSPGKITFKDGRTISGTWGKYFLCSGNCLNGTGSWSSSAGGWIQSGTFTNGSLNGNGVEETNEYIFTGIFERNGKVSGKVKCKVNITDCKNSIPKGYHSSLFFE</sequence>
<gene>
    <name evidence="2" type="ORF">EHQ49_16675</name>
</gene>
<evidence type="ECO:0008006" key="4">
    <source>
        <dbReference type="Google" id="ProtNLM"/>
    </source>
</evidence>
<evidence type="ECO:0000313" key="2">
    <source>
        <dbReference type="EMBL" id="TGL36052.1"/>
    </source>
</evidence>
<comment type="caution">
    <text evidence="2">The sequence shown here is derived from an EMBL/GenBank/DDBJ whole genome shotgun (WGS) entry which is preliminary data.</text>
</comment>
<reference evidence="2" key="1">
    <citation type="journal article" date="2019" name="PLoS Negl. Trop. Dis.">
        <title>Revisiting the worldwide diversity of Leptospira species in the environment.</title>
        <authorList>
            <person name="Vincent A.T."/>
            <person name="Schiettekatte O."/>
            <person name="Bourhy P."/>
            <person name="Veyrier F.J."/>
            <person name="Picardeau M."/>
        </authorList>
    </citation>
    <scope>NUCLEOTIDE SEQUENCE [LARGE SCALE GENOMIC DNA]</scope>
    <source>
        <strain evidence="2">201702692</strain>
    </source>
</reference>
<dbReference type="EMBL" id="RQGA01000015">
    <property type="protein sequence ID" value="TGL36052.1"/>
    <property type="molecule type" value="Genomic_DNA"/>
</dbReference>
<feature type="signal peptide" evidence="1">
    <location>
        <begin position="1"/>
        <end position="22"/>
    </location>
</feature>